<organism evidence="1 2">
    <name type="scientific">Dendrolimus kikuchii</name>
    <dbReference type="NCBI Taxonomy" id="765133"/>
    <lineage>
        <taxon>Eukaryota</taxon>
        <taxon>Metazoa</taxon>
        <taxon>Ecdysozoa</taxon>
        <taxon>Arthropoda</taxon>
        <taxon>Hexapoda</taxon>
        <taxon>Insecta</taxon>
        <taxon>Pterygota</taxon>
        <taxon>Neoptera</taxon>
        <taxon>Endopterygota</taxon>
        <taxon>Lepidoptera</taxon>
        <taxon>Glossata</taxon>
        <taxon>Ditrysia</taxon>
        <taxon>Bombycoidea</taxon>
        <taxon>Lasiocampidae</taxon>
        <taxon>Dendrolimus</taxon>
    </lineage>
</organism>
<proteinExistence type="predicted"/>
<keyword evidence="2" id="KW-1185">Reference proteome</keyword>
<reference evidence="1 2" key="1">
    <citation type="journal article" date="2021" name="Front. Genet.">
        <title>Chromosome-Level Genome Assembly Reveals Significant Gene Expansion in the Toll and IMD Signaling Pathways of Dendrolimus kikuchii.</title>
        <authorList>
            <person name="Zhou J."/>
            <person name="Wu P."/>
            <person name="Xiong Z."/>
            <person name="Liu N."/>
            <person name="Zhao N."/>
            <person name="Ji M."/>
            <person name="Qiu Y."/>
            <person name="Yang B."/>
        </authorList>
    </citation>
    <scope>NUCLEOTIDE SEQUENCE [LARGE SCALE GENOMIC DNA]</scope>
    <source>
        <strain evidence="1">Ann1</strain>
    </source>
</reference>
<name>A0ACC1CJI3_9NEOP</name>
<comment type="caution">
    <text evidence="1">The sequence shown here is derived from an EMBL/GenBank/DDBJ whole genome shotgun (WGS) entry which is preliminary data.</text>
</comment>
<evidence type="ECO:0000313" key="1">
    <source>
        <dbReference type="EMBL" id="KAJ0171703.1"/>
    </source>
</evidence>
<dbReference type="EMBL" id="CM034409">
    <property type="protein sequence ID" value="KAJ0171703.1"/>
    <property type="molecule type" value="Genomic_DNA"/>
</dbReference>
<protein>
    <submittedName>
        <fullName evidence="1">Uncharacterized protein</fullName>
    </submittedName>
</protein>
<accession>A0ACC1CJI3</accession>
<sequence>MNMLLLLTIWATSVCVINGSSVCTTPTGGHGECVLLYSCEVLYTLFRKGENITPKEKELLKQSKICNTTDAICCPLKCKTPRGLPGTCKDFDSCTGTDSEKVCCGRSVPSVRRSLNEICTANLTAIPPDPSTRCCGYDSSLGDKIFGGKAVSIDKYPWLVLIAWLKNKDDKFGFNYCGGGLISARYVLTAAHCFYSKQLIINAIINVTLGDYDFINEGKDCVEAETGSLVCTEGEVKVQGERYIIHPEYDITSRKNDIALIKLEENAPFTDFIRPICLPTVDVTLKPPEQTTLNVAGWGAIETQPASHVKLEIEVPYVPLEQCKRAFSESGRRIGLWDRQLCAGGEGGKDTCHGDSGGPLIYENGRISEVVGVVSFGPKPNSKSQCYVDQVPGVYTNVYPYLDWILRTINE</sequence>
<gene>
    <name evidence="1" type="ORF">K1T71_012466</name>
</gene>
<evidence type="ECO:0000313" key="2">
    <source>
        <dbReference type="Proteomes" id="UP000824533"/>
    </source>
</evidence>
<dbReference type="Proteomes" id="UP000824533">
    <property type="component" value="Linkage Group LG23"/>
</dbReference>